<evidence type="ECO:0000256" key="7">
    <source>
        <dbReference type="SAM" id="Phobius"/>
    </source>
</evidence>
<dbReference type="GO" id="GO:0005886">
    <property type="term" value="C:plasma membrane"/>
    <property type="evidence" value="ECO:0007669"/>
    <property type="project" value="UniProtKB-SubCell"/>
</dbReference>
<dbReference type="InterPro" id="IPR000045">
    <property type="entry name" value="Prepilin_IV_endopep_pep"/>
</dbReference>
<dbReference type="EMBL" id="MFRA01000001">
    <property type="protein sequence ID" value="OGH93400.1"/>
    <property type="molecule type" value="Genomic_DNA"/>
</dbReference>
<evidence type="ECO:0000256" key="6">
    <source>
        <dbReference type="ARBA" id="ARBA00023136"/>
    </source>
</evidence>
<evidence type="ECO:0000256" key="4">
    <source>
        <dbReference type="ARBA" id="ARBA00022692"/>
    </source>
</evidence>
<evidence type="ECO:0000256" key="3">
    <source>
        <dbReference type="ARBA" id="ARBA00022475"/>
    </source>
</evidence>
<feature type="transmembrane region" description="Helical" evidence="7">
    <location>
        <begin position="235"/>
        <end position="254"/>
    </location>
</feature>
<comment type="caution">
    <text evidence="10">The sequence shown here is derived from an EMBL/GenBank/DDBJ whole genome shotgun (WGS) entry which is preliminary data.</text>
</comment>
<dbReference type="InterPro" id="IPR010627">
    <property type="entry name" value="Prepilin_pept_A24_N"/>
</dbReference>
<keyword evidence="4 7" id="KW-0812">Transmembrane</keyword>
<organism evidence="10 11">
    <name type="scientific">Candidatus Magasanikbacteria bacterium RIFOXYD1_FULL_40_23</name>
    <dbReference type="NCBI Taxonomy" id="1798705"/>
    <lineage>
        <taxon>Bacteria</taxon>
        <taxon>Candidatus Magasanikiibacteriota</taxon>
    </lineage>
</organism>
<dbReference type="Proteomes" id="UP000176634">
    <property type="component" value="Unassembled WGS sequence"/>
</dbReference>
<dbReference type="PANTHER" id="PTHR30487:SF0">
    <property type="entry name" value="PREPILIN LEADER PEPTIDASE_N-METHYLTRANSFERASE-RELATED"/>
    <property type="match status" value="1"/>
</dbReference>
<dbReference type="InterPro" id="IPR050882">
    <property type="entry name" value="Prepilin_peptidase/N-MTase"/>
</dbReference>
<feature type="domain" description="Prepilin peptidase A24 N-terminal" evidence="9">
    <location>
        <begin position="17"/>
        <end position="99"/>
    </location>
</feature>
<evidence type="ECO:0000313" key="11">
    <source>
        <dbReference type="Proteomes" id="UP000176634"/>
    </source>
</evidence>
<evidence type="ECO:0008006" key="12">
    <source>
        <dbReference type="Google" id="ProtNLM"/>
    </source>
</evidence>
<comment type="similarity">
    <text evidence="2">Belongs to the peptidase A24 family.</text>
</comment>
<dbReference type="Gene3D" id="1.20.120.1220">
    <property type="match status" value="1"/>
</dbReference>
<dbReference type="AlphaFoldDB" id="A0A1F6PBG6"/>
<gene>
    <name evidence="10" type="ORF">A2563_02210</name>
</gene>
<evidence type="ECO:0000313" key="10">
    <source>
        <dbReference type="EMBL" id="OGH93400.1"/>
    </source>
</evidence>
<feature type="domain" description="Prepilin type IV endopeptidase peptidase" evidence="8">
    <location>
        <begin position="116"/>
        <end position="218"/>
    </location>
</feature>
<feature type="transmembrane region" description="Helical" evidence="7">
    <location>
        <begin position="159"/>
        <end position="177"/>
    </location>
</feature>
<evidence type="ECO:0000259" key="8">
    <source>
        <dbReference type="Pfam" id="PF01478"/>
    </source>
</evidence>
<evidence type="ECO:0000256" key="1">
    <source>
        <dbReference type="ARBA" id="ARBA00004651"/>
    </source>
</evidence>
<proteinExistence type="inferred from homology"/>
<dbReference type="GO" id="GO:0004190">
    <property type="term" value="F:aspartic-type endopeptidase activity"/>
    <property type="evidence" value="ECO:0007669"/>
    <property type="project" value="InterPro"/>
</dbReference>
<dbReference type="Pfam" id="PF01478">
    <property type="entry name" value="Peptidase_A24"/>
    <property type="match status" value="1"/>
</dbReference>
<feature type="transmembrane region" description="Helical" evidence="7">
    <location>
        <begin position="198"/>
        <end position="223"/>
    </location>
</feature>
<dbReference type="STRING" id="1798705.A2563_02210"/>
<keyword evidence="5 7" id="KW-1133">Transmembrane helix</keyword>
<feature type="transmembrane region" description="Helical" evidence="7">
    <location>
        <begin position="115"/>
        <end position="131"/>
    </location>
</feature>
<evidence type="ECO:0000256" key="2">
    <source>
        <dbReference type="ARBA" id="ARBA00005801"/>
    </source>
</evidence>
<keyword evidence="6 7" id="KW-0472">Membrane</keyword>
<feature type="transmembrane region" description="Helical" evidence="7">
    <location>
        <begin position="82"/>
        <end position="103"/>
    </location>
</feature>
<keyword evidence="3" id="KW-1003">Cell membrane</keyword>
<comment type="subcellular location">
    <subcellularLocation>
        <location evidence="1">Cell membrane</location>
        <topology evidence="1">Multi-pass membrane protein</topology>
    </subcellularLocation>
</comment>
<dbReference type="Pfam" id="PF06750">
    <property type="entry name" value="A24_N_bact"/>
    <property type="match status" value="1"/>
</dbReference>
<accession>A0A1F6PBG6</accession>
<sequence>MFYLVSIGNFLYVIIFLLGVSLGSFLNAWVWRTRENFRITSGRSMCPACRRQLCWYENIPIISFLVLKGKCRTCKNQIPKHFIFVEAVTPLILMLTVWSNLHVLELNPLHFTRDVVFAILLIIIFVYDFLYQEILSEIVWFGALTGLFFNFYLDYTLTSLLLGAIFAGGFFLLQYVISRGRWIGGGDVRFGFMMGLWLGWPVVVAALVISYIIGAVTSLAAIATKRKHLSSATPFGTYLSLGTIICVLWGNEIVRWYMGFLR</sequence>
<reference evidence="10 11" key="1">
    <citation type="journal article" date="2016" name="Nat. Commun.">
        <title>Thousands of microbial genomes shed light on interconnected biogeochemical processes in an aquifer system.</title>
        <authorList>
            <person name="Anantharaman K."/>
            <person name="Brown C.T."/>
            <person name="Hug L.A."/>
            <person name="Sharon I."/>
            <person name="Castelle C.J."/>
            <person name="Probst A.J."/>
            <person name="Thomas B.C."/>
            <person name="Singh A."/>
            <person name="Wilkins M.J."/>
            <person name="Karaoz U."/>
            <person name="Brodie E.L."/>
            <person name="Williams K.H."/>
            <person name="Hubbard S.S."/>
            <person name="Banfield J.F."/>
        </authorList>
    </citation>
    <scope>NUCLEOTIDE SEQUENCE [LARGE SCALE GENOMIC DNA]</scope>
</reference>
<evidence type="ECO:0000259" key="9">
    <source>
        <dbReference type="Pfam" id="PF06750"/>
    </source>
</evidence>
<feature type="transmembrane region" description="Helical" evidence="7">
    <location>
        <begin position="12"/>
        <end position="31"/>
    </location>
</feature>
<dbReference type="GO" id="GO:0006465">
    <property type="term" value="P:signal peptide processing"/>
    <property type="evidence" value="ECO:0007669"/>
    <property type="project" value="TreeGrafter"/>
</dbReference>
<evidence type="ECO:0000256" key="5">
    <source>
        <dbReference type="ARBA" id="ARBA00022989"/>
    </source>
</evidence>
<protein>
    <recommendedName>
        <fullName evidence="12">Prepilin peptidase</fullName>
    </recommendedName>
</protein>
<name>A0A1F6PBG6_9BACT</name>
<dbReference type="PANTHER" id="PTHR30487">
    <property type="entry name" value="TYPE 4 PREPILIN-LIKE PROTEINS LEADER PEPTIDE-PROCESSING ENZYME"/>
    <property type="match status" value="1"/>
</dbReference>